<dbReference type="EMBL" id="JFZZ01000049">
    <property type="protein sequence ID" value="KAK95747.1"/>
    <property type="molecule type" value="Genomic_DNA"/>
</dbReference>
<proteinExistence type="predicted"/>
<gene>
    <name evidence="2" type="ORF">L497_3073</name>
</gene>
<keyword evidence="1" id="KW-0812">Transmembrane</keyword>
<evidence type="ECO:0000256" key="1">
    <source>
        <dbReference type="SAM" id="Phobius"/>
    </source>
</evidence>
<feature type="transmembrane region" description="Helical" evidence="1">
    <location>
        <begin position="20"/>
        <end position="40"/>
    </location>
</feature>
<evidence type="ECO:0000313" key="2">
    <source>
        <dbReference type="EMBL" id="KAK95747.1"/>
    </source>
</evidence>
<name>A0A158M6W6_9BORD</name>
<dbReference type="GO" id="GO:0016740">
    <property type="term" value="F:transferase activity"/>
    <property type="evidence" value="ECO:0007669"/>
    <property type="project" value="UniProtKB-KW"/>
</dbReference>
<sequence>MEILANLLQAASQQRSLRIASPLQGALACALPVLLLCVVMRHGSPKLSLALNGALLILILPLTALVLRYGQIWFPPSAALFSLALCYPIWSWRSQEAVLHYLDDELKRLRREYTPVLDQRHPALLLGHRSMEDRLGQFRRALALVRNLRQVLTDGLNGLPDATLVFDQDARLQFRNRAAAKFFRALTQRAPHSNQPLGEILASLHVSEAMQ</sequence>
<keyword evidence="1" id="KW-0472">Membrane</keyword>
<feature type="transmembrane region" description="Helical" evidence="1">
    <location>
        <begin position="47"/>
        <end position="66"/>
    </location>
</feature>
<keyword evidence="2" id="KW-0808">Transferase</keyword>
<comment type="caution">
    <text evidence="2">The sequence shown here is derived from an EMBL/GenBank/DDBJ whole genome shotgun (WGS) entry which is preliminary data.</text>
</comment>
<accession>A0A158M6W6</accession>
<dbReference type="AlphaFoldDB" id="A0A158M6W6"/>
<reference evidence="2 3" key="1">
    <citation type="submission" date="2014-03" db="EMBL/GenBank/DDBJ databases">
        <title>Genome sequence of Bordetella holmseii.</title>
        <authorList>
            <person name="Harvill E."/>
            <person name="Goodfield L.L."/>
            <person name="Ivanov Y."/>
            <person name="Meyer J.A."/>
            <person name="Newth C."/>
            <person name="Cassiday P."/>
            <person name="Tondella M.L."/>
            <person name="Liao P."/>
            <person name="Zimmerman J."/>
            <person name="Meert K."/>
            <person name="Wessel D."/>
            <person name="Berger J."/>
            <person name="Dean J.M."/>
            <person name="Holubkov R."/>
            <person name="Burr J."/>
            <person name="Liu T."/>
            <person name="Brinkac L.M."/>
            <person name="Sanka R."/>
            <person name="Kim M."/>
            <person name="Losada L."/>
        </authorList>
    </citation>
    <scope>NUCLEOTIDE SEQUENCE [LARGE SCALE GENOMIC DNA]</scope>
    <source>
        <strain evidence="2 3">CDC-H585-BH</strain>
    </source>
</reference>
<organism evidence="2 3">
    <name type="scientific">Bordetella holmesii CDC-H585-BH</name>
    <dbReference type="NCBI Taxonomy" id="1331206"/>
    <lineage>
        <taxon>Bacteria</taxon>
        <taxon>Pseudomonadati</taxon>
        <taxon>Pseudomonadota</taxon>
        <taxon>Betaproteobacteria</taxon>
        <taxon>Burkholderiales</taxon>
        <taxon>Alcaligenaceae</taxon>
        <taxon>Bordetella</taxon>
    </lineage>
</organism>
<dbReference type="PATRIC" id="fig|1331206.3.peg.1335"/>
<evidence type="ECO:0000313" key="3">
    <source>
        <dbReference type="Proteomes" id="UP000026682"/>
    </source>
</evidence>
<keyword evidence="1" id="KW-1133">Transmembrane helix</keyword>
<protein>
    <submittedName>
        <fullName evidence="2">Putative N-acetyltransferase YedL</fullName>
    </submittedName>
</protein>
<dbReference type="Proteomes" id="UP000026682">
    <property type="component" value="Unassembled WGS sequence"/>
</dbReference>